<keyword evidence="3" id="KW-0813">Transport</keyword>
<evidence type="ECO:0000256" key="6">
    <source>
        <dbReference type="ARBA" id="ARBA00023136"/>
    </source>
</evidence>
<dbReference type="STRING" id="7994.ENSAMXP00000044928"/>
<dbReference type="FunCoup" id="A0A3B1JRM9">
    <property type="interactions" value="13"/>
</dbReference>
<name>A0A3B1JRM9_ASTMX</name>
<reference evidence="9" key="2">
    <citation type="journal article" date="2014" name="Nat. Commun.">
        <title>The cavefish genome reveals candidate genes for eye loss.</title>
        <authorList>
            <person name="McGaugh S.E."/>
            <person name="Gross J.B."/>
            <person name="Aken B."/>
            <person name="Blin M."/>
            <person name="Borowsky R."/>
            <person name="Chalopin D."/>
            <person name="Hinaux H."/>
            <person name="Jeffery W.R."/>
            <person name="Keene A."/>
            <person name="Ma L."/>
            <person name="Minx P."/>
            <person name="Murphy D."/>
            <person name="O'Quin K.E."/>
            <person name="Retaux S."/>
            <person name="Rohner N."/>
            <person name="Searle S.M."/>
            <person name="Stahl B.A."/>
            <person name="Tabin C."/>
            <person name="Volff J.N."/>
            <person name="Yoshizawa M."/>
            <person name="Warren W.C."/>
        </authorList>
    </citation>
    <scope>NUCLEOTIDE SEQUENCE [LARGE SCALE GENOMIC DNA]</scope>
    <source>
        <strain evidence="9">female</strain>
    </source>
</reference>
<dbReference type="Ensembl" id="ENSAMXT00000053455.1">
    <property type="protein sequence ID" value="ENSAMXP00000044928.1"/>
    <property type="gene ID" value="ENSAMXG00000037364.1"/>
</dbReference>
<evidence type="ECO:0000313" key="9">
    <source>
        <dbReference type="Proteomes" id="UP000018467"/>
    </source>
</evidence>
<dbReference type="AlphaFoldDB" id="A0A3B1JRM9"/>
<reference evidence="8" key="4">
    <citation type="submission" date="2025-09" db="UniProtKB">
        <authorList>
            <consortium name="Ensembl"/>
        </authorList>
    </citation>
    <scope>IDENTIFICATION</scope>
</reference>
<dbReference type="Proteomes" id="UP000018467">
    <property type="component" value="Unassembled WGS sequence"/>
</dbReference>
<organism evidence="8 9">
    <name type="scientific">Astyanax mexicanus</name>
    <name type="common">Blind cave fish</name>
    <name type="synonym">Astyanax fasciatus mexicanus</name>
    <dbReference type="NCBI Taxonomy" id="7994"/>
    <lineage>
        <taxon>Eukaryota</taxon>
        <taxon>Metazoa</taxon>
        <taxon>Chordata</taxon>
        <taxon>Craniata</taxon>
        <taxon>Vertebrata</taxon>
        <taxon>Euteleostomi</taxon>
        <taxon>Actinopterygii</taxon>
        <taxon>Neopterygii</taxon>
        <taxon>Teleostei</taxon>
        <taxon>Ostariophysi</taxon>
        <taxon>Characiformes</taxon>
        <taxon>Characoidei</taxon>
        <taxon>Acestrorhamphidae</taxon>
        <taxon>Acestrorhamphinae</taxon>
        <taxon>Astyanax</taxon>
    </lineage>
</organism>
<reference evidence="9" key="1">
    <citation type="submission" date="2013-03" db="EMBL/GenBank/DDBJ databases">
        <authorList>
            <person name="Jeffery W."/>
            <person name="Warren W."/>
            <person name="Wilson R.K."/>
        </authorList>
    </citation>
    <scope>NUCLEOTIDE SEQUENCE</scope>
    <source>
        <strain evidence="9">female</strain>
    </source>
</reference>
<evidence type="ECO:0000256" key="3">
    <source>
        <dbReference type="ARBA" id="ARBA00022448"/>
    </source>
</evidence>
<dbReference type="Pfam" id="PF03821">
    <property type="entry name" value="Mtp"/>
    <property type="match status" value="1"/>
</dbReference>
<keyword evidence="9" id="KW-1185">Reference proteome</keyword>
<evidence type="ECO:0000256" key="2">
    <source>
        <dbReference type="ARBA" id="ARBA00010076"/>
    </source>
</evidence>
<keyword evidence="5 7" id="KW-1133">Transmembrane helix</keyword>
<feature type="transmembrane region" description="Helical" evidence="7">
    <location>
        <begin position="70"/>
        <end position="89"/>
    </location>
</feature>
<dbReference type="Bgee" id="ENSAMXG00000037364">
    <property type="expression patterns" value="Expressed in mesonephros and 14 other cell types or tissues"/>
</dbReference>
<sequence>MHMCELSDYLITLRTHVCSASGSVSVVCKAVYLSWCFSDAVCIQRREDKEMAGTQSLCCHVHTATRASAIFYLVYNLLVAVDLAIGAIWNTDPITISYTDMKLTSGYRAFDIGTNFMVLVLMSFSSVLVMIAHRKGALCVMPFMLFMFVDVALSLLSLFAAPWGLPGTPTYRSALRLASNFKGGVKLEGEELSQVTMIFGVLFVMYILLKVYMMQVSMRSFYDLRDNWPPRPATKNTVTVKLPSYDEALKMKDDALPPAYQEP</sequence>
<evidence type="ECO:0000256" key="4">
    <source>
        <dbReference type="ARBA" id="ARBA00022692"/>
    </source>
</evidence>
<dbReference type="GO" id="GO:0012505">
    <property type="term" value="C:endomembrane system"/>
    <property type="evidence" value="ECO:0007669"/>
    <property type="project" value="UniProtKB-SubCell"/>
</dbReference>
<keyword evidence="4 7" id="KW-0812">Transmembrane</keyword>
<keyword evidence="6 7" id="KW-0472">Membrane</keyword>
<dbReference type="PANTHER" id="PTHR12479:SF2">
    <property type="entry name" value="LYSOSOMAL-ASSOCIATED TRANSMEMBRANE PROTEIN 5"/>
    <property type="match status" value="1"/>
</dbReference>
<reference evidence="8" key="3">
    <citation type="submission" date="2025-08" db="UniProtKB">
        <authorList>
            <consortium name="Ensembl"/>
        </authorList>
    </citation>
    <scope>IDENTIFICATION</scope>
</reference>
<accession>A0A3B1JRM9</accession>
<comment type="subcellular location">
    <subcellularLocation>
        <location evidence="1">Endomembrane system</location>
        <topology evidence="1">Multi-pass membrane protein</topology>
    </subcellularLocation>
</comment>
<dbReference type="GeneTree" id="ENSGT00940000175786"/>
<proteinExistence type="inferred from homology"/>
<comment type="similarity">
    <text evidence="2">Belongs to the LAPTM4/LAPTM5 transporter family.</text>
</comment>
<evidence type="ECO:0000256" key="5">
    <source>
        <dbReference type="ARBA" id="ARBA00022989"/>
    </source>
</evidence>
<evidence type="ECO:0000256" key="7">
    <source>
        <dbReference type="SAM" id="Phobius"/>
    </source>
</evidence>
<feature type="transmembrane region" description="Helical" evidence="7">
    <location>
        <begin position="143"/>
        <end position="165"/>
    </location>
</feature>
<dbReference type="PANTHER" id="PTHR12479">
    <property type="entry name" value="LYSOSOMAL-ASSOCIATED TRANSMEMBRANE PROTEIN"/>
    <property type="match status" value="1"/>
</dbReference>
<feature type="transmembrane region" description="Helical" evidence="7">
    <location>
        <begin position="109"/>
        <end position="131"/>
    </location>
</feature>
<dbReference type="InParanoid" id="A0A3B1JRM9"/>
<evidence type="ECO:0000256" key="1">
    <source>
        <dbReference type="ARBA" id="ARBA00004127"/>
    </source>
</evidence>
<evidence type="ECO:0000313" key="8">
    <source>
        <dbReference type="Ensembl" id="ENSAMXP00000044928.1"/>
    </source>
</evidence>
<protein>
    <submittedName>
        <fullName evidence="8">Lysosomal protein transmembrane 5</fullName>
    </submittedName>
</protein>
<feature type="transmembrane region" description="Helical" evidence="7">
    <location>
        <begin position="192"/>
        <end position="209"/>
    </location>
</feature>
<dbReference type="InterPro" id="IPR051115">
    <property type="entry name" value="LAPTM_transporter"/>
</dbReference>
<dbReference type="GO" id="GO:0005765">
    <property type="term" value="C:lysosomal membrane"/>
    <property type="evidence" value="ECO:0007669"/>
    <property type="project" value="TreeGrafter"/>
</dbReference>
<dbReference type="InterPro" id="IPR004687">
    <property type="entry name" value="LAPTM4/5"/>
</dbReference>